<keyword evidence="2" id="KW-1185">Reference proteome</keyword>
<organism evidence="1 2">
    <name type="scientific">Ferrimicrobium acidiphilum DSM 19497</name>
    <dbReference type="NCBI Taxonomy" id="1121877"/>
    <lineage>
        <taxon>Bacteria</taxon>
        <taxon>Bacillati</taxon>
        <taxon>Actinomycetota</taxon>
        <taxon>Acidimicrobiia</taxon>
        <taxon>Acidimicrobiales</taxon>
        <taxon>Acidimicrobiaceae</taxon>
        <taxon>Ferrimicrobium</taxon>
    </lineage>
</organism>
<evidence type="ECO:0000313" key="2">
    <source>
        <dbReference type="Proteomes" id="UP000032336"/>
    </source>
</evidence>
<proteinExistence type="predicted"/>
<sequence>MPNEHTPVVIRWICRNRIASIRPGLQALLAVQVSLIGVHQAKVSLIVVCTAMLLAGCGSADAQPVKAKSSGTLKPTPTTAADRAVASEFKNVNWSKVSYPSLLPHCHVSAGTPVVEKGSVVGYIIGNHAPMAIVTATCGIDASSLPNGLWAFNPPAARSSTKPAFVGTLVSLPPSPLQHDSPTSYLYFTNLLKGDQQALAVPSPPGTTQSSAYKTAGRVLSTVDCYTSGPQFINGDSFTVVGLTGIDYSVPDQPPAAMESLEFTLHKGAFRLHKRFITAVARYSCP</sequence>
<dbReference type="eggNOG" id="ENOG5030VAZ">
    <property type="taxonomic scope" value="Bacteria"/>
</dbReference>
<accession>A0A0D8FWT2</accession>
<dbReference type="AlphaFoldDB" id="A0A0D8FWT2"/>
<reference evidence="1 2" key="1">
    <citation type="submission" date="2015-01" db="EMBL/GenBank/DDBJ databases">
        <title>Draft genome of the acidophilic iron oxidizer Ferrimicrobium acidiphilum strain T23.</title>
        <authorList>
            <person name="Poehlein A."/>
            <person name="Eisen S."/>
            <person name="Schloemann M."/>
            <person name="Johnson B.D."/>
            <person name="Daniel R."/>
            <person name="Muehling M."/>
        </authorList>
    </citation>
    <scope>NUCLEOTIDE SEQUENCE [LARGE SCALE GENOMIC DNA]</scope>
    <source>
        <strain evidence="1 2">T23</strain>
    </source>
</reference>
<dbReference type="Proteomes" id="UP000032336">
    <property type="component" value="Unassembled WGS sequence"/>
</dbReference>
<comment type="caution">
    <text evidence="1">The sequence shown here is derived from an EMBL/GenBank/DDBJ whole genome shotgun (WGS) entry which is preliminary data.</text>
</comment>
<name>A0A0D8FWT2_9ACTN</name>
<dbReference type="EMBL" id="JXUW01000005">
    <property type="protein sequence ID" value="KJE77439.1"/>
    <property type="molecule type" value="Genomic_DNA"/>
</dbReference>
<protein>
    <submittedName>
        <fullName evidence="1">Uncharacterized protein</fullName>
    </submittedName>
</protein>
<gene>
    <name evidence="1" type="ORF">FEAC_08730</name>
</gene>
<evidence type="ECO:0000313" key="1">
    <source>
        <dbReference type="EMBL" id="KJE77439.1"/>
    </source>
</evidence>